<evidence type="ECO:0000313" key="4">
    <source>
        <dbReference type="EMBL" id="MSS02347.1"/>
    </source>
</evidence>
<dbReference type="Pfam" id="PF00266">
    <property type="entry name" value="Aminotran_5"/>
    <property type="match status" value="1"/>
</dbReference>
<reference evidence="4 5" key="1">
    <citation type="submission" date="2019-08" db="EMBL/GenBank/DDBJ databases">
        <title>In-depth cultivation of the pig gut microbiome towards novel bacterial diversity and tailored functional studies.</title>
        <authorList>
            <person name="Wylensek D."/>
            <person name="Hitch T.C.A."/>
            <person name="Clavel T."/>
        </authorList>
    </citation>
    <scope>NUCLEOTIDE SEQUENCE [LARGE SCALE GENOMIC DNA]</scope>
    <source>
        <strain evidence="4 5">LKV-178-WT-2G</strain>
    </source>
</reference>
<feature type="domain" description="Aminotransferase class V" evidence="3">
    <location>
        <begin position="2"/>
        <end position="359"/>
    </location>
</feature>
<keyword evidence="5" id="KW-1185">Reference proteome</keyword>
<gene>
    <name evidence="4" type="ORF">FYJ50_09645</name>
</gene>
<dbReference type="InterPro" id="IPR015422">
    <property type="entry name" value="PyrdxlP-dep_Trfase_small"/>
</dbReference>
<dbReference type="PANTHER" id="PTHR11601:SF50">
    <property type="entry name" value="CYSTEINE DESULFURASE ISCS 2-RELATED"/>
    <property type="match status" value="1"/>
</dbReference>
<keyword evidence="2" id="KW-0663">Pyridoxal phosphate</keyword>
<dbReference type="PANTHER" id="PTHR11601">
    <property type="entry name" value="CYSTEINE DESULFURYLASE FAMILY MEMBER"/>
    <property type="match status" value="1"/>
</dbReference>
<dbReference type="Proteomes" id="UP000470082">
    <property type="component" value="Unassembled WGS sequence"/>
</dbReference>
<evidence type="ECO:0000256" key="2">
    <source>
        <dbReference type="ARBA" id="ARBA00022898"/>
    </source>
</evidence>
<dbReference type="Gene3D" id="3.40.640.10">
    <property type="entry name" value="Type I PLP-dependent aspartate aminotransferase-like (Major domain)"/>
    <property type="match status" value="1"/>
</dbReference>
<dbReference type="SUPFAM" id="SSF53383">
    <property type="entry name" value="PLP-dependent transferases"/>
    <property type="match status" value="1"/>
</dbReference>
<dbReference type="AlphaFoldDB" id="A0A7X2N4L5"/>
<evidence type="ECO:0000313" key="5">
    <source>
        <dbReference type="Proteomes" id="UP000470082"/>
    </source>
</evidence>
<dbReference type="GO" id="GO:0003824">
    <property type="term" value="F:catalytic activity"/>
    <property type="evidence" value="ECO:0007669"/>
    <property type="project" value="UniProtKB-ARBA"/>
</dbReference>
<dbReference type="InterPro" id="IPR016454">
    <property type="entry name" value="Cysteine_dSase"/>
</dbReference>
<organism evidence="4 5">
    <name type="scientific">Floccifex porci</name>
    <dbReference type="NCBI Taxonomy" id="2606629"/>
    <lineage>
        <taxon>Bacteria</taxon>
        <taxon>Bacillati</taxon>
        <taxon>Bacillota</taxon>
        <taxon>Erysipelotrichia</taxon>
        <taxon>Erysipelotrichales</taxon>
        <taxon>Erysipelotrichaceae</taxon>
        <taxon>Floccifex</taxon>
    </lineage>
</organism>
<name>A0A7X2N4L5_9FIRM</name>
<accession>A0A7X2N4L5</accession>
<dbReference type="InterPro" id="IPR000192">
    <property type="entry name" value="Aminotrans_V_dom"/>
</dbReference>
<comment type="caution">
    <text evidence="4">The sequence shown here is derived from an EMBL/GenBank/DDBJ whole genome shotgun (WGS) entry which is preliminary data.</text>
</comment>
<evidence type="ECO:0000256" key="1">
    <source>
        <dbReference type="ARBA" id="ARBA00001933"/>
    </source>
</evidence>
<proteinExistence type="predicted"/>
<sequence>MIYFDHSSTTSVRPEVSNVYSQLLAQQYGNPDSLHALGRKAHALLEKSRENIAKMLHVLPGEILFTGCASESNSLAIIGYALANRNRGNHILVSNVEHPSVMHSMEWLKQFGFEIEYLPINSNGIITPSLVKERIRKDTILVSTMHVNNEMGAINPVKEISEVVHSIPTCVYHVDCVQSFTKIDVPFECMDLATISAHKIHGLKGSALLMKKKKVKLMPLIQGGQQEQGLRGGTENAPSNIVLSKTIRLALEEKEEVYKRVSKINQYIREELSKIKGAHINSKEDAIPYILNISFDQITSEVLLNALDQRGICVSAKSTCSSHQKNYSSTLVAMGYSEKIATHMIRLSFGKDNTMEEASIFIKTCKEILNQYGLSL</sequence>
<protein>
    <submittedName>
        <fullName evidence="4">Cysteine desulfurase</fullName>
    </submittedName>
</protein>
<dbReference type="EMBL" id="VUMM01000028">
    <property type="protein sequence ID" value="MSS02347.1"/>
    <property type="molecule type" value="Genomic_DNA"/>
</dbReference>
<dbReference type="PIRSF" id="PIRSF005572">
    <property type="entry name" value="NifS"/>
    <property type="match status" value="1"/>
</dbReference>
<dbReference type="InterPro" id="IPR015424">
    <property type="entry name" value="PyrdxlP-dep_Trfase"/>
</dbReference>
<dbReference type="RefSeq" id="WP_154461465.1">
    <property type="nucleotide sequence ID" value="NZ_JBJEEW010000069.1"/>
</dbReference>
<comment type="cofactor">
    <cofactor evidence="1">
        <name>pyridoxal 5'-phosphate</name>
        <dbReference type="ChEBI" id="CHEBI:597326"/>
    </cofactor>
</comment>
<dbReference type="Gene3D" id="3.90.1150.10">
    <property type="entry name" value="Aspartate Aminotransferase, domain 1"/>
    <property type="match status" value="1"/>
</dbReference>
<dbReference type="InterPro" id="IPR015421">
    <property type="entry name" value="PyrdxlP-dep_Trfase_major"/>
</dbReference>
<evidence type="ECO:0000259" key="3">
    <source>
        <dbReference type="Pfam" id="PF00266"/>
    </source>
</evidence>